<reference evidence="2 3" key="1">
    <citation type="journal article" date="2018" name="Evol. Lett.">
        <title>Horizontal gene cluster transfer increased hallucinogenic mushroom diversity.</title>
        <authorList>
            <person name="Reynolds H.T."/>
            <person name="Vijayakumar V."/>
            <person name="Gluck-Thaler E."/>
            <person name="Korotkin H.B."/>
            <person name="Matheny P.B."/>
            <person name="Slot J.C."/>
        </authorList>
    </citation>
    <scope>NUCLEOTIDE SEQUENCE [LARGE SCALE GENOMIC DNA]</scope>
    <source>
        <strain evidence="2 3">2629</strain>
    </source>
</reference>
<gene>
    <name evidence="2" type="ORF">CVT24_011465</name>
</gene>
<comment type="caution">
    <text evidence="2">The sequence shown here is derived from an EMBL/GenBank/DDBJ whole genome shotgun (WGS) entry which is preliminary data.</text>
</comment>
<dbReference type="InParanoid" id="A0A409YGU0"/>
<evidence type="ECO:0000313" key="3">
    <source>
        <dbReference type="Proteomes" id="UP000284842"/>
    </source>
</evidence>
<sequence length="183" mass="20210">MPTNTAHGRRVQMYFPPPPPPLAAVPQKRHETPRSRFRPLLPRFAPDTRDIFSSSGIPHSTGQPARTFPTAGYPSPGPSRSSPPLSSPVYRGVHATQSQSRIPDQASQAISEASSIKIKTDDDLADSDLFAYRPLSPPASDPVSPPFHELELKMPVNVPRIRRNVTSTKRYLAKVFLASCTWF</sequence>
<name>A0A409YGU0_9AGAR</name>
<evidence type="ECO:0000313" key="2">
    <source>
        <dbReference type="EMBL" id="PPR02237.1"/>
    </source>
</evidence>
<feature type="compositionally biased region" description="Polar residues" evidence="1">
    <location>
        <begin position="51"/>
        <end position="64"/>
    </location>
</feature>
<evidence type="ECO:0000256" key="1">
    <source>
        <dbReference type="SAM" id="MobiDB-lite"/>
    </source>
</evidence>
<protein>
    <submittedName>
        <fullName evidence="2">Uncharacterized protein</fullName>
    </submittedName>
</protein>
<keyword evidence="3" id="KW-1185">Reference proteome</keyword>
<proteinExistence type="predicted"/>
<feature type="region of interest" description="Disordered" evidence="1">
    <location>
        <begin position="1"/>
        <end position="106"/>
    </location>
</feature>
<dbReference type="AlphaFoldDB" id="A0A409YGU0"/>
<organism evidence="2 3">
    <name type="scientific">Panaeolus cyanescens</name>
    <dbReference type="NCBI Taxonomy" id="181874"/>
    <lineage>
        <taxon>Eukaryota</taxon>
        <taxon>Fungi</taxon>
        <taxon>Dikarya</taxon>
        <taxon>Basidiomycota</taxon>
        <taxon>Agaricomycotina</taxon>
        <taxon>Agaricomycetes</taxon>
        <taxon>Agaricomycetidae</taxon>
        <taxon>Agaricales</taxon>
        <taxon>Agaricineae</taxon>
        <taxon>Galeropsidaceae</taxon>
        <taxon>Panaeolus</taxon>
    </lineage>
</organism>
<feature type="compositionally biased region" description="Low complexity" evidence="1">
    <location>
        <begin position="78"/>
        <end position="88"/>
    </location>
</feature>
<accession>A0A409YGU0</accession>
<dbReference type="Proteomes" id="UP000284842">
    <property type="component" value="Unassembled WGS sequence"/>
</dbReference>
<dbReference type="EMBL" id="NHTK01001181">
    <property type="protein sequence ID" value="PPR02237.1"/>
    <property type="molecule type" value="Genomic_DNA"/>
</dbReference>